<accession>A0A392Q3S0</accession>
<organism evidence="1 2">
    <name type="scientific">Trifolium medium</name>
    <dbReference type="NCBI Taxonomy" id="97028"/>
    <lineage>
        <taxon>Eukaryota</taxon>
        <taxon>Viridiplantae</taxon>
        <taxon>Streptophyta</taxon>
        <taxon>Embryophyta</taxon>
        <taxon>Tracheophyta</taxon>
        <taxon>Spermatophyta</taxon>
        <taxon>Magnoliopsida</taxon>
        <taxon>eudicotyledons</taxon>
        <taxon>Gunneridae</taxon>
        <taxon>Pentapetalae</taxon>
        <taxon>rosids</taxon>
        <taxon>fabids</taxon>
        <taxon>Fabales</taxon>
        <taxon>Fabaceae</taxon>
        <taxon>Papilionoideae</taxon>
        <taxon>50 kb inversion clade</taxon>
        <taxon>NPAAA clade</taxon>
        <taxon>Hologalegina</taxon>
        <taxon>IRL clade</taxon>
        <taxon>Trifolieae</taxon>
        <taxon>Trifolium</taxon>
    </lineage>
</organism>
<sequence length="30" mass="3448">MSPEQKLQRITWKKRSSVEDLARKMACLGG</sequence>
<keyword evidence="2" id="KW-1185">Reference proteome</keyword>
<dbReference type="AlphaFoldDB" id="A0A392Q3S0"/>
<reference evidence="1 2" key="1">
    <citation type="journal article" date="2018" name="Front. Plant Sci.">
        <title>Red Clover (Trifolium pratense) and Zigzag Clover (T. medium) - A Picture of Genomic Similarities and Differences.</title>
        <authorList>
            <person name="Dluhosova J."/>
            <person name="Istvanek J."/>
            <person name="Nedelnik J."/>
            <person name="Repkova J."/>
        </authorList>
    </citation>
    <scope>NUCLEOTIDE SEQUENCE [LARGE SCALE GENOMIC DNA]</scope>
    <source>
        <strain evidence="2">cv. 10/8</strain>
        <tissue evidence="1">Leaf</tissue>
    </source>
</reference>
<evidence type="ECO:0000313" key="2">
    <source>
        <dbReference type="Proteomes" id="UP000265520"/>
    </source>
</evidence>
<dbReference type="Proteomes" id="UP000265520">
    <property type="component" value="Unassembled WGS sequence"/>
</dbReference>
<evidence type="ECO:0000313" key="1">
    <source>
        <dbReference type="EMBL" id="MCI18748.1"/>
    </source>
</evidence>
<proteinExistence type="predicted"/>
<feature type="non-terminal residue" evidence="1">
    <location>
        <position position="30"/>
    </location>
</feature>
<comment type="caution">
    <text evidence="1">The sequence shown here is derived from an EMBL/GenBank/DDBJ whole genome shotgun (WGS) entry which is preliminary data.</text>
</comment>
<name>A0A392Q3S0_9FABA</name>
<dbReference type="EMBL" id="LXQA010111641">
    <property type="protein sequence ID" value="MCI18748.1"/>
    <property type="molecule type" value="Genomic_DNA"/>
</dbReference>
<protein>
    <submittedName>
        <fullName evidence="1">Uncharacterized protein</fullName>
    </submittedName>
</protein>